<feature type="compositionally biased region" description="Basic residues" evidence="1">
    <location>
        <begin position="140"/>
        <end position="151"/>
    </location>
</feature>
<proteinExistence type="predicted"/>
<reference evidence="2 3" key="1">
    <citation type="submission" date="2024-03" db="EMBL/GenBank/DDBJ databases">
        <title>YIM 134122 draft genome.</title>
        <authorList>
            <person name="Zuo S."/>
            <person name="Xiong L."/>
        </authorList>
    </citation>
    <scope>NUCLEOTIDE SEQUENCE [LARGE SCALE GENOMIC DNA]</scope>
    <source>
        <strain evidence="2 3">YIM 134122</strain>
    </source>
</reference>
<gene>
    <name evidence="2" type="ORF">WJX64_11740</name>
</gene>
<accession>A0ABU9W5F3</accession>
<dbReference type="Proteomes" id="UP001425155">
    <property type="component" value="Unassembled WGS sequence"/>
</dbReference>
<evidence type="ECO:0000313" key="3">
    <source>
        <dbReference type="Proteomes" id="UP001425155"/>
    </source>
</evidence>
<protein>
    <submittedName>
        <fullName evidence="2">Uncharacterized protein</fullName>
    </submittedName>
</protein>
<evidence type="ECO:0000313" key="2">
    <source>
        <dbReference type="EMBL" id="MEN1947219.1"/>
    </source>
</evidence>
<feature type="region of interest" description="Disordered" evidence="1">
    <location>
        <begin position="132"/>
        <end position="151"/>
    </location>
</feature>
<feature type="region of interest" description="Disordered" evidence="1">
    <location>
        <begin position="1"/>
        <end position="20"/>
    </location>
</feature>
<sequence length="151" mass="17074">MTASRDLTDDGPDDEHLRPAGVSDETVAALGKLSEALEVAEDARGHLYAFHRLTGQADLALGDAVDQLRAAGHHGIADRIETELVGRNVIEGRWTFQIVEDYDDGYHAEFVELERMARDELVAGRRHLFEAEMKEERRTHDRRHHEARPPE</sequence>
<evidence type="ECO:0000256" key="1">
    <source>
        <dbReference type="SAM" id="MobiDB-lite"/>
    </source>
</evidence>
<name>A0ABU9W5F3_9MICO</name>
<dbReference type="EMBL" id="JBCLVG010000002">
    <property type="protein sequence ID" value="MEN1947219.1"/>
    <property type="molecule type" value="Genomic_DNA"/>
</dbReference>
<keyword evidence="3" id="KW-1185">Reference proteome</keyword>
<comment type="caution">
    <text evidence="2">The sequence shown here is derived from an EMBL/GenBank/DDBJ whole genome shotgun (WGS) entry which is preliminary data.</text>
</comment>
<organism evidence="2 3">
    <name type="scientific">Leifsonia stereocauli</name>
    <dbReference type="NCBI Taxonomy" id="3134136"/>
    <lineage>
        <taxon>Bacteria</taxon>
        <taxon>Bacillati</taxon>
        <taxon>Actinomycetota</taxon>
        <taxon>Actinomycetes</taxon>
        <taxon>Micrococcales</taxon>
        <taxon>Microbacteriaceae</taxon>
        <taxon>Leifsonia</taxon>
    </lineage>
</organism>
<dbReference type="RefSeq" id="WP_342114243.1">
    <property type="nucleotide sequence ID" value="NZ_JBCAUN010000002.1"/>
</dbReference>